<sequence>MNYSIIHNDLIPKEIHERWKFFLINHPNFIQRYPGILNEYGSFQEVSFSPQERHVAIRKYINRDYSSAYKNFKKNRDYYWLGRLYQLGHGVSQNQEVAFIFYMLSTYIQSNQKGITSYVKCLIEKIGDDPEVSRKPEEMSESEKASYRRALKCLHLAIAGFNDSEEECLYGRVYLHGMLNVDKSLDDAQYHLISAANKGNEEAIGILIDYGWLDKNPKGKYLNSFPPVTSIIRKVKNKKKIEGLVK</sequence>
<dbReference type="Proteomes" id="UP000789860">
    <property type="component" value="Unassembled WGS sequence"/>
</dbReference>
<accession>A0ACA9LIA2</accession>
<evidence type="ECO:0000313" key="1">
    <source>
        <dbReference type="EMBL" id="CAG8532500.1"/>
    </source>
</evidence>
<organism evidence="1 2">
    <name type="scientific">Scutellospora calospora</name>
    <dbReference type="NCBI Taxonomy" id="85575"/>
    <lineage>
        <taxon>Eukaryota</taxon>
        <taxon>Fungi</taxon>
        <taxon>Fungi incertae sedis</taxon>
        <taxon>Mucoromycota</taxon>
        <taxon>Glomeromycotina</taxon>
        <taxon>Glomeromycetes</taxon>
        <taxon>Diversisporales</taxon>
        <taxon>Gigasporaceae</taxon>
        <taxon>Scutellospora</taxon>
    </lineage>
</organism>
<proteinExistence type="predicted"/>
<keyword evidence="2" id="KW-1185">Reference proteome</keyword>
<comment type="caution">
    <text evidence="1">The sequence shown here is derived from an EMBL/GenBank/DDBJ whole genome shotgun (WGS) entry which is preliminary data.</text>
</comment>
<gene>
    <name evidence="1" type="ORF">SCALOS_LOCUS4513</name>
</gene>
<protein>
    <submittedName>
        <fullName evidence="1">5329_t:CDS:1</fullName>
    </submittedName>
</protein>
<evidence type="ECO:0000313" key="2">
    <source>
        <dbReference type="Proteomes" id="UP000789860"/>
    </source>
</evidence>
<name>A0ACA9LIA2_9GLOM</name>
<dbReference type="EMBL" id="CAJVPM010006197">
    <property type="protein sequence ID" value="CAG8532500.1"/>
    <property type="molecule type" value="Genomic_DNA"/>
</dbReference>
<reference evidence="1" key="1">
    <citation type="submission" date="2021-06" db="EMBL/GenBank/DDBJ databases">
        <authorList>
            <person name="Kallberg Y."/>
            <person name="Tangrot J."/>
            <person name="Rosling A."/>
        </authorList>
    </citation>
    <scope>NUCLEOTIDE SEQUENCE</scope>
    <source>
        <strain evidence="1">AU212A</strain>
    </source>
</reference>